<proteinExistence type="predicted"/>
<evidence type="ECO:0000313" key="2">
    <source>
        <dbReference type="EMBL" id="PQO27020.1"/>
    </source>
</evidence>
<name>A0A2S8F4F5_9BACT</name>
<reference evidence="2 3" key="1">
    <citation type="submission" date="2018-02" db="EMBL/GenBank/DDBJ databases">
        <title>Comparative genomes isolates from brazilian mangrove.</title>
        <authorList>
            <person name="Araujo J.E."/>
            <person name="Taketani R.G."/>
            <person name="Silva M.C.P."/>
            <person name="Loureco M.V."/>
            <person name="Andreote F.D."/>
        </authorList>
    </citation>
    <scope>NUCLEOTIDE SEQUENCE [LARGE SCALE GENOMIC DNA]</scope>
    <source>
        <strain evidence="2 3">NAP PRIS-MGV</strain>
    </source>
</reference>
<dbReference type="OrthoDB" id="287142at2"/>
<gene>
    <name evidence="2" type="ORF">C5Y98_27570</name>
</gene>
<keyword evidence="1" id="KW-0812">Transmembrane</keyword>
<evidence type="ECO:0000256" key="1">
    <source>
        <dbReference type="SAM" id="Phobius"/>
    </source>
</evidence>
<evidence type="ECO:0000313" key="3">
    <source>
        <dbReference type="Proteomes" id="UP000239388"/>
    </source>
</evidence>
<keyword evidence="1" id="KW-1133">Transmembrane helix</keyword>
<sequence>MNQAKPSRVAKWMWEGSILLIVILVGVLFWQDQSAEKANRAWFLQNQKLEQGIADQKEKIAATQAAIAAELESGVPLVAVHTRNRSWHGPPASSSTSEIELALIRQLQDERQQVQAHALIGLRYFVSQQGGNSTIVAQVTPFVHNPRLKSYAMNILRQAGPSAKGAVPDILATVSCEYWYPLQKAIADVRRIDPDYDLIQLLGRYIVEDRYGKETFKNLIENFKPYEVALAYEAAAAMVKTPEKQTHIQQVQAYMKSPLTKAGPWSDQDFQRYLKSTSQPQAAQ</sequence>
<evidence type="ECO:0008006" key="4">
    <source>
        <dbReference type="Google" id="ProtNLM"/>
    </source>
</evidence>
<dbReference type="EMBL" id="PUIB01000028">
    <property type="protein sequence ID" value="PQO27020.1"/>
    <property type="molecule type" value="Genomic_DNA"/>
</dbReference>
<dbReference type="Proteomes" id="UP000239388">
    <property type="component" value="Unassembled WGS sequence"/>
</dbReference>
<organism evidence="2 3">
    <name type="scientific">Blastopirellula marina</name>
    <dbReference type="NCBI Taxonomy" id="124"/>
    <lineage>
        <taxon>Bacteria</taxon>
        <taxon>Pseudomonadati</taxon>
        <taxon>Planctomycetota</taxon>
        <taxon>Planctomycetia</taxon>
        <taxon>Pirellulales</taxon>
        <taxon>Pirellulaceae</taxon>
        <taxon>Blastopirellula</taxon>
    </lineage>
</organism>
<keyword evidence="1" id="KW-0472">Membrane</keyword>
<comment type="caution">
    <text evidence="2">The sequence shown here is derived from an EMBL/GenBank/DDBJ whole genome shotgun (WGS) entry which is preliminary data.</text>
</comment>
<protein>
    <recommendedName>
        <fullName evidence="4">HEAT repeat domain-containing protein</fullName>
    </recommendedName>
</protein>
<dbReference type="AlphaFoldDB" id="A0A2S8F4F5"/>
<dbReference type="RefSeq" id="WP_105359499.1">
    <property type="nucleotide sequence ID" value="NZ_PUIB01000028.1"/>
</dbReference>
<feature type="transmembrane region" description="Helical" evidence="1">
    <location>
        <begin position="12"/>
        <end position="30"/>
    </location>
</feature>
<accession>A0A2S8F4F5</accession>